<dbReference type="AlphaFoldDB" id="A0A4C2DZN3"/>
<sequence>MVQGCSNFEEGITDDIFNHRKDQYAGAFPSYSSSPIKLRKKHREEQNRKVDQRRVIHRHNSAVKTRGGHEEMEKFVLDREQERELQILKLQAEENAIPVEEVEELENQQREEIEDEELLDYVTKKEWCEKELDQMLADLLIA</sequence>
<keyword evidence="3" id="KW-1185">Reference proteome</keyword>
<feature type="region of interest" description="Disordered" evidence="1">
    <location>
        <begin position="28"/>
        <end position="51"/>
    </location>
</feature>
<reference evidence="2 3" key="1">
    <citation type="submission" date="2019-01" db="EMBL/GenBank/DDBJ databases">
        <title>Draft Genome Sequencing of Zygosaccharomyces mellis Ca-7.</title>
        <authorList>
            <person name="Shiwa Y."/>
            <person name="Kanesaki Y."/>
            <person name="Ishige T."/>
            <person name="Mura K."/>
            <person name="Hori T."/>
            <person name="Tamura T."/>
        </authorList>
    </citation>
    <scope>NUCLEOTIDE SEQUENCE [LARGE SCALE GENOMIC DNA]</scope>
    <source>
        <strain evidence="2 3">Ca-7</strain>
    </source>
</reference>
<comment type="caution">
    <text evidence="2">The sequence shown here is derived from an EMBL/GenBank/DDBJ whole genome shotgun (WGS) entry which is preliminary data.</text>
</comment>
<name>A0A4C2DZN3_9SACH</name>
<organism evidence="2 3">
    <name type="scientific">Zygosaccharomyces mellis</name>
    <dbReference type="NCBI Taxonomy" id="42258"/>
    <lineage>
        <taxon>Eukaryota</taxon>
        <taxon>Fungi</taxon>
        <taxon>Dikarya</taxon>
        <taxon>Ascomycota</taxon>
        <taxon>Saccharomycotina</taxon>
        <taxon>Saccharomycetes</taxon>
        <taxon>Saccharomycetales</taxon>
        <taxon>Saccharomycetaceae</taxon>
        <taxon>Zygosaccharomyces</taxon>
    </lineage>
</organism>
<protein>
    <submittedName>
        <fullName evidence="2">Uncharacterized protein</fullName>
    </submittedName>
</protein>
<accession>A0A4C2DZN3</accession>
<gene>
    <name evidence="2" type="ORF">ZYGM_004063</name>
</gene>
<evidence type="ECO:0000313" key="3">
    <source>
        <dbReference type="Proteomes" id="UP000301737"/>
    </source>
</evidence>
<evidence type="ECO:0000313" key="2">
    <source>
        <dbReference type="EMBL" id="GCE97151.1"/>
    </source>
</evidence>
<evidence type="ECO:0000256" key="1">
    <source>
        <dbReference type="SAM" id="MobiDB-lite"/>
    </source>
</evidence>
<dbReference type="EMBL" id="BIMX01000001">
    <property type="protein sequence ID" value="GCE97151.1"/>
    <property type="molecule type" value="Genomic_DNA"/>
</dbReference>
<proteinExistence type="predicted"/>
<dbReference type="OrthoDB" id="10406478at2759"/>
<dbReference type="Proteomes" id="UP000301737">
    <property type="component" value="Unassembled WGS sequence"/>
</dbReference>